<dbReference type="RefSeq" id="WP_377186437.1">
    <property type="nucleotide sequence ID" value="NZ_JBHUPD010000002.1"/>
</dbReference>
<feature type="transmembrane region" description="Helical" evidence="1">
    <location>
        <begin position="25"/>
        <end position="51"/>
    </location>
</feature>
<feature type="transmembrane region" description="Helical" evidence="1">
    <location>
        <begin position="181"/>
        <end position="201"/>
    </location>
</feature>
<evidence type="ECO:0000313" key="3">
    <source>
        <dbReference type="Proteomes" id="UP001597557"/>
    </source>
</evidence>
<protein>
    <recommendedName>
        <fullName evidence="4">ABC-2 type transport system permease protein</fullName>
    </recommendedName>
</protein>
<name>A0ABW5YDU1_9SPHI</name>
<keyword evidence="1" id="KW-0472">Membrane</keyword>
<feature type="transmembrane region" description="Helical" evidence="1">
    <location>
        <begin position="234"/>
        <end position="253"/>
    </location>
</feature>
<feature type="transmembrane region" description="Helical" evidence="1">
    <location>
        <begin position="57"/>
        <end position="79"/>
    </location>
</feature>
<proteinExistence type="predicted"/>
<gene>
    <name evidence="2" type="ORF">ACFS5N_13670</name>
</gene>
<dbReference type="EMBL" id="JBHUPD010000002">
    <property type="protein sequence ID" value="MFD2873528.1"/>
    <property type="molecule type" value="Genomic_DNA"/>
</dbReference>
<reference evidence="3" key="1">
    <citation type="journal article" date="2019" name="Int. J. Syst. Evol. Microbiol.">
        <title>The Global Catalogue of Microorganisms (GCM) 10K type strain sequencing project: providing services to taxonomists for standard genome sequencing and annotation.</title>
        <authorList>
            <consortium name="The Broad Institute Genomics Platform"/>
            <consortium name="The Broad Institute Genome Sequencing Center for Infectious Disease"/>
            <person name="Wu L."/>
            <person name="Ma J."/>
        </authorList>
    </citation>
    <scope>NUCLEOTIDE SEQUENCE [LARGE SCALE GENOMIC DNA]</scope>
    <source>
        <strain evidence="3">KCTC 22437</strain>
    </source>
</reference>
<feature type="transmembrane region" description="Helical" evidence="1">
    <location>
        <begin position="150"/>
        <end position="169"/>
    </location>
</feature>
<sequence length="260" mass="29037">MNNTFNLTRFGWYFKKHTIDHGRTYLISLAVAIGIVFVGLGLTGLIGTGWLSQGYQYGMYLFLIWLGGSIFTSTIFSDLGDRKKATLPLTLPVSALERFLVAWLYTCPIFLLVATCCFFGVDALVLSMSHSRIIQNPNKMLDLLSIETPGAFALVMFAVFQIVCFWGAIYFNSLHFIKTAFVFFIVFLGASLINKIVMWLISGGSFSSNSLFFQSDIYVNGNSYGLTLGSGPYIVNWAIFGLIIVLLLTSTFYKLKEKQV</sequence>
<keyword evidence="1" id="KW-0812">Transmembrane</keyword>
<accession>A0ABW5YDU1</accession>
<evidence type="ECO:0000313" key="2">
    <source>
        <dbReference type="EMBL" id="MFD2873528.1"/>
    </source>
</evidence>
<evidence type="ECO:0008006" key="4">
    <source>
        <dbReference type="Google" id="ProtNLM"/>
    </source>
</evidence>
<keyword evidence="3" id="KW-1185">Reference proteome</keyword>
<dbReference type="Proteomes" id="UP001597557">
    <property type="component" value="Unassembled WGS sequence"/>
</dbReference>
<organism evidence="2 3">
    <name type="scientific">Mucilaginibacter ximonensis</name>
    <dbReference type="NCBI Taxonomy" id="538021"/>
    <lineage>
        <taxon>Bacteria</taxon>
        <taxon>Pseudomonadati</taxon>
        <taxon>Bacteroidota</taxon>
        <taxon>Sphingobacteriia</taxon>
        <taxon>Sphingobacteriales</taxon>
        <taxon>Sphingobacteriaceae</taxon>
        <taxon>Mucilaginibacter</taxon>
    </lineage>
</organism>
<keyword evidence="1" id="KW-1133">Transmembrane helix</keyword>
<evidence type="ECO:0000256" key="1">
    <source>
        <dbReference type="SAM" id="Phobius"/>
    </source>
</evidence>
<feature type="transmembrane region" description="Helical" evidence="1">
    <location>
        <begin position="100"/>
        <end position="121"/>
    </location>
</feature>
<comment type="caution">
    <text evidence="2">The sequence shown here is derived from an EMBL/GenBank/DDBJ whole genome shotgun (WGS) entry which is preliminary data.</text>
</comment>